<dbReference type="OrthoDB" id="4190532at2759"/>
<feature type="coiled-coil region" evidence="1">
    <location>
        <begin position="1"/>
        <end position="61"/>
    </location>
</feature>
<accession>A0A0H1BMU1</accession>
<name>A0A0H1BMU1_9EURO</name>
<protein>
    <submittedName>
        <fullName evidence="2">Uncharacterized protein</fullName>
    </submittedName>
</protein>
<organism evidence="2 3">
    <name type="scientific">Blastomyces silverae</name>
    <dbReference type="NCBI Taxonomy" id="2060906"/>
    <lineage>
        <taxon>Eukaryota</taxon>
        <taxon>Fungi</taxon>
        <taxon>Dikarya</taxon>
        <taxon>Ascomycota</taxon>
        <taxon>Pezizomycotina</taxon>
        <taxon>Eurotiomycetes</taxon>
        <taxon>Eurotiomycetidae</taxon>
        <taxon>Onygenales</taxon>
        <taxon>Ajellomycetaceae</taxon>
        <taxon>Blastomyces</taxon>
    </lineage>
</organism>
<proteinExistence type="predicted"/>
<keyword evidence="3" id="KW-1185">Reference proteome</keyword>
<evidence type="ECO:0000313" key="3">
    <source>
        <dbReference type="Proteomes" id="UP000053573"/>
    </source>
</evidence>
<keyword evidence="1" id="KW-0175">Coiled coil</keyword>
<evidence type="ECO:0000313" key="2">
    <source>
        <dbReference type="EMBL" id="KLJ12322.1"/>
    </source>
</evidence>
<dbReference type="EMBL" id="LDEV01001013">
    <property type="protein sequence ID" value="KLJ12322.1"/>
    <property type="molecule type" value="Genomic_DNA"/>
</dbReference>
<comment type="caution">
    <text evidence="2">The sequence shown here is derived from an EMBL/GenBank/DDBJ whole genome shotgun (WGS) entry which is preliminary data.</text>
</comment>
<sequence length="71" mass="8125">MQNLSEDLLEANEVKNKQQLTYITQLMSATTEFTDAMTVLNMKKNNQVASLQQKIECLYRETAVLTLEISL</sequence>
<dbReference type="Proteomes" id="UP000053573">
    <property type="component" value="Unassembled WGS sequence"/>
</dbReference>
<dbReference type="AlphaFoldDB" id="A0A0H1BMU1"/>
<evidence type="ECO:0000256" key="1">
    <source>
        <dbReference type="SAM" id="Coils"/>
    </source>
</evidence>
<gene>
    <name evidence="2" type="ORF">EMPG_09545</name>
</gene>
<reference evidence="3" key="1">
    <citation type="journal article" date="2015" name="PLoS Genet.">
        <title>The dynamic genome and transcriptome of the human fungal pathogen Blastomyces and close relative Emmonsia.</title>
        <authorList>
            <person name="Munoz J.F."/>
            <person name="Gauthier G.M."/>
            <person name="Desjardins C.A."/>
            <person name="Gallo J.E."/>
            <person name="Holder J."/>
            <person name="Sullivan T.D."/>
            <person name="Marty A.J."/>
            <person name="Carmen J.C."/>
            <person name="Chen Z."/>
            <person name="Ding L."/>
            <person name="Gujja S."/>
            <person name="Magrini V."/>
            <person name="Misas E."/>
            <person name="Mitreva M."/>
            <person name="Priest M."/>
            <person name="Saif S."/>
            <person name="Whiston E.A."/>
            <person name="Young S."/>
            <person name="Zeng Q."/>
            <person name="Goldman W.E."/>
            <person name="Mardis E.R."/>
            <person name="Taylor J.W."/>
            <person name="McEwen J.G."/>
            <person name="Clay O.K."/>
            <person name="Klein B.S."/>
            <person name="Cuomo C.A."/>
        </authorList>
    </citation>
    <scope>NUCLEOTIDE SEQUENCE [LARGE SCALE GENOMIC DNA]</scope>
    <source>
        <strain evidence="3">UAMH 139</strain>
    </source>
</reference>